<dbReference type="GO" id="GO:0005886">
    <property type="term" value="C:plasma membrane"/>
    <property type="evidence" value="ECO:0007669"/>
    <property type="project" value="UniProtKB-SubCell"/>
</dbReference>
<gene>
    <name evidence="2" type="ordered locus">Hbor_29820</name>
</gene>
<keyword evidence="1" id="KW-0472">Membrane</keyword>
<accession>E4NU00</accession>
<evidence type="ECO:0000313" key="3">
    <source>
        <dbReference type="Proteomes" id="UP000006663"/>
    </source>
</evidence>
<keyword evidence="1" id="KW-0812">Transmembrane</keyword>
<feature type="transmembrane region" description="Helical" evidence="1">
    <location>
        <begin position="27"/>
        <end position="48"/>
    </location>
</feature>
<dbReference type="EMBL" id="CP001691">
    <property type="protein sequence ID" value="ADQ68520.1"/>
    <property type="molecule type" value="Genomic_DNA"/>
</dbReference>
<organism evidence="2 3">
    <name type="scientific">Halogeometricum borinquense (strain ATCC 700274 / DSM 11551 / JCM 10706 / KCTC 4070 / PR3)</name>
    <dbReference type="NCBI Taxonomy" id="469382"/>
    <lineage>
        <taxon>Archaea</taxon>
        <taxon>Methanobacteriati</taxon>
        <taxon>Methanobacteriota</taxon>
        <taxon>Stenosarchaea group</taxon>
        <taxon>Halobacteria</taxon>
        <taxon>Halobacteriales</taxon>
        <taxon>Haloferacaceae</taxon>
        <taxon>Halogeometricum</taxon>
    </lineage>
</organism>
<dbReference type="Proteomes" id="UP000006663">
    <property type="component" value="Plasmid pHBOR01"/>
</dbReference>
<evidence type="ECO:0000256" key="1">
    <source>
        <dbReference type="SAM" id="Phobius"/>
    </source>
</evidence>
<geneLocation type="plasmid" evidence="2 3">
    <name>pHBOR01</name>
</geneLocation>
<keyword evidence="2" id="KW-0614">Plasmid</keyword>
<dbReference type="HOGENOM" id="CLU_1933187_0_0_2"/>
<keyword evidence="1" id="KW-1133">Transmembrane helix</keyword>
<feature type="transmembrane region" description="Helical" evidence="1">
    <location>
        <begin position="109"/>
        <end position="128"/>
    </location>
</feature>
<sequence>MGERESGTLKLRLGLPATKRDVLLAKLVSRLSLVVVTLLPLFVVLGVLMSSVYGGIPLVAFGLTAGWLLFYTSVWTTFVVGVSAAFTSPFRVLAAICGTYLFFSPVTRIWDMVVMCLFSLVFAGSLTIHH</sequence>
<protein>
    <submittedName>
        <fullName evidence="2">Uncharacterized protein</fullName>
    </submittedName>
</protein>
<proteinExistence type="predicted"/>
<feature type="transmembrane region" description="Helical" evidence="1">
    <location>
        <begin position="54"/>
        <end position="71"/>
    </location>
</feature>
<evidence type="ECO:0000313" key="2">
    <source>
        <dbReference type="EMBL" id="ADQ68520.1"/>
    </source>
</evidence>
<dbReference type="OrthoDB" id="292334at2157"/>
<dbReference type="GO" id="GO:0140359">
    <property type="term" value="F:ABC-type transporter activity"/>
    <property type="evidence" value="ECO:0007669"/>
    <property type="project" value="InterPro"/>
</dbReference>
<reference evidence="3" key="1">
    <citation type="journal article" date="2009" name="Stand. Genomic Sci.">
        <title>Complete genome sequence of Halogeometricum borinquense type strain (PR3).</title>
        <authorList>
            <person name="Malfatti S."/>
            <person name="Tindall B.J."/>
            <person name="Schneider S."/>
            <person name="Fahnrich R."/>
            <person name="Lapidus A."/>
            <person name="Labuttii K."/>
            <person name="Copeland A."/>
            <person name="Glavina Del Rio T."/>
            <person name="Nolan M."/>
            <person name="Chen F."/>
            <person name="Lucas S."/>
            <person name="Tice H."/>
            <person name="Cheng J.F."/>
            <person name="Bruce D."/>
            <person name="Goodwin L."/>
            <person name="Pitluck S."/>
            <person name="Anderson I."/>
            <person name="Pati A."/>
            <person name="Ivanova N."/>
            <person name="Mavromatis K."/>
            <person name="Chen A."/>
            <person name="Palaniappan K."/>
            <person name="D'haeseleer P."/>
            <person name="Goker M."/>
            <person name="Bristow J."/>
            <person name="Eisen J.A."/>
            <person name="Markowitz V."/>
            <person name="Hugenholtz P."/>
            <person name="Kyrpides N.C."/>
            <person name="Klenk H.P."/>
            <person name="Chain P."/>
        </authorList>
    </citation>
    <scope>NUCLEOTIDE SEQUENCE [LARGE SCALE GENOMIC DNA]</scope>
    <source>
        <strain evidence="3">ATCC 700274 / DSM 11551 / JCM 10706 / KCTC 4070 / PR3</strain>
        <plasmid evidence="3">pHBOR01</plasmid>
    </source>
</reference>
<feature type="transmembrane region" description="Helical" evidence="1">
    <location>
        <begin position="78"/>
        <end position="103"/>
    </location>
</feature>
<dbReference type="Pfam" id="PF12679">
    <property type="entry name" value="ABC2_membrane_2"/>
    <property type="match status" value="1"/>
</dbReference>
<name>E4NU00_HALBP</name>
<keyword evidence="3" id="KW-1185">Reference proteome</keyword>
<dbReference type="KEGG" id="hbo:Hbor_29820"/>
<dbReference type="AlphaFoldDB" id="E4NU00"/>